<organism evidence="1 2">
    <name type="scientific">Pelosinus fermentans JBW45</name>
    <dbReference type="NCBI Taxonomy" id="1192197"/>
    <lineage>
        <taxon>Bacteria</taxon>
        <taxon>Bacillati</taxon>
        <taxon>Bacillota</taxon>
        <taxon>Negativicutes</taxon>
        <taxon>Selenomonadales</taxon>
        <taxon>Sporomusaceae</taxon>
        <taxon>Pelosinus</taxon>
    </lineage>
</organism>
<dbReference type="AlphaFoldDB" id="I9NPZ6"/>
<dbReference type="RefSeq" id="WP_007957604.1">
    <property type="nucleotide sequence ID" value="NZ_CP010978.1"/>
</dbReference>
<reference evidence="2" key="2">
    <citation type="submission" date="2015-02" db="EMBL/GenBank/DDBJ databases">
        <title>Complete Genome Sequence of Pelosinus fermentans JBW45.</title>
        <authorList>
            <person name="De Leon K.B."/>
            <person name="Utturkar S.M."/>
            <person name="Camilleri L.B."/>
            <person name="Arkin A.P."/>
            <person name="Fields M.W."/>
            <person name="Brown S.D."/>
            <person name="Wall J.D."/>
        </authorList>
    </citation>
    <scope>NUCLEOTIDE SEQUENCE [LARGE SCALE GENOMIC DNA]</scope>
    <source>
        <strain evidence="2">JBW45</strain>
    </source>
</reference>
<proteinExistence type="predicted"/>
<reference evidence="1 2" key="1">
    <citation type="journal article" date="2015" name="Genome Announc.">
        <title>Complete Genome Sequence of Pelosinus fermentans JBW45, a Member of a Remarkably Competitive Group of Negativicutes in the Firmicutes Phylum.</title>
        <authorList>
            <person name="De Leon K.B."/>
            <person name="Utturkar S.M."/>
            <person name="Camilleri L.B."/>
            <person name="Elias D.A."/>
            <person name="Arkin A.P."/>
            <person name="Fields M.W."/>
            <person name="Brown S.D."/>
            <person name="Wall J.D."/>
        </authorList>
    </citation>
    <scope>NUCLEOTIDE SEQUENCE [LARGE SCALE GENOMIC DNA]</scope>
    <source>
        <strain evidence="1 2">JBW45</strain>
    </source>
</reference>
<dbReference type="HOGENOM" id="CLU_2881899_0_0_9"/>
<evidence type="ECO:0000313" key="1">
    <source>
        <dbReference type="EMBL" id="AJQ28217.1"/>
    </source>
</evidence>
<dbReference type="EMBL" id="CP010978">
    <property type="protein sequence ID" value="AJQ28217.1"/>
    <property type="molecule type" value="Genomic_DNA"/>
</dbReference>
<dbReference type="Proteomes" id="UP000005361">
    <property type="component" value="Chromosome"/>
</dbReference>
<name>I9NPZ6_9FIRM</name>
<protein>
    <submittedName>
        <fullName evidence="1">Uncharacterized protein</fullName>
    </submittedName>
</protein>
<sequence>MDYRKWEYPEIEDWKEDPNSRKKLYASNLWEFGLGCYPSDSCSPWCCRPRRDCWPDQVCWPG</sequence>
<gene>
    <name evidence="1" type="ORF">JBW_02874</name>
</gene>
<evidence type="ECO:0000313" key="2">
    <source>
        <dbReference type="Proteomes" id="UP000005361"/>
    </source>
</evidence>
<dbReference type="OrthoDB" id="9836363at2"/>
<dbReference type="KEGG" id="pft:JBW_02874"/>
<accession>I9NPZ6</accession>